<protein>
    <submittedName>
        <fullName evidence="2">Uncharacterized protein</fullName>
    </submittedName>
</protein>
<feature type="compositionally biased region" description="Acidic residues" evidence="1">
    <location>
        <begin position="469"/>
        <end position="479"/>
    </location>
</feature>
<gene>
    <name evidence="2" type="ORF">DYB25_001861</name>
</gene>
<dbReference type="EMBL" id="QUTA01004376">
    <property type="protein sequence ID" value="RHY20009.1"/>
    <property type="molecule type" value="Genomic_DNA"/>
</dbReference>
<reference evidence="2 3" key="1">
    <citation type="submission" date="2018-08" db="EMBL/GenBank/DDBJ databases">
        <title>Aphanomyces genome sequencing and annotation.</title>
        <authorList>
            <person name="Minardi D."/>
            <person name="Oidtmann B."/>
            <person name="Van Der Giezen M."/>
            <person name="Studholme D.J."/>
        </authorList>
    </citation>
    <scope>NUCLEOTIDE SEQUENCE [LARGE SCALE GENOMIC DNA]</scope>
    <source>
        <strain evidence="2 3">Yx</strain>
    </source>
</reference>
<sequence length="479" mass="53559">MIEIERAALNLTCCADTAAWTALMNDREDFSHAMGKALLKFIPFVPVLDNLTDAACAFTARYPVVAIDLWASLLVFEHPHTNTSELRNWVLHVLNLTGVAFMPLEPSQVQTLLQACATATSTTRRRHIANRIHAFQATLTEAFQCEPVVADSKSSDVLTYLDNLAMNVGSHATKSLAWAVDFTKRRWATEWKSDPQVVHRIKLLASMHPELFQAMLEHWVGLDIISLRECDLVFRHSIEFEAILGSVTGHPVVLHRLTTSTVYWHTQCANGDACYIQATHPTTTPLIGPFANVWSSPVLLELDIVDTLLVELDVALKHCPLYAFAAVLLSLWNLLAHLNQHYERYASQLAVATRLFFVSTLAPVACKLESEKLFVGVALVVESRWARWPMWTPRLTKRAVDFVSNVLPDCPTNEAKWAADMILKHFIIDSSTLQHVRRSLLPPEVLVILQHRTTAPAPPLPSMHIADGDTSDDDSFPEA</sequence>
<evidence type="ECO:0000313" key="2">
    <source>
        <dbReference type="EMBL" id="RHY20009.1"/>
    </source>
</evidence>
<accession>A0A397BJI4</accession>
<dbReference type="Proteomes" id="UP000266239">
    <property type="component" value="Unassembled WGS sequence"/>
</dbReference>
<evidence type="ECO:0000256" key="1">
    <source>
        <dbReference type="SAM" id="MobiDB-lite"/>
    </source>
</evidence>
<comment type="caution">
    <text evidence="2">The sequence shown here is derived from an EMBL/GenBank/DDBJ whole genome shotgun (WGS) entry which is preliminary data.</text>
</comment>
<evidence type="ECO:0000313" key="3">
    <source>
        <dbReference type="Proteomes" id="UP000266239"/>
    </source>
</evidence>
<dbReference type="VEuPathDB" id="FungiDB:H257_02019"/>
<proteinExistence type="predicted"/>
<dbReference type="AlphaFoldDB" id="A0A397BJI4"/>
<feature type="region of interest" description="Disordered" evidence="1">
    <location>
        <begin position="458"/>
        <end position="479"/>
    </location>
</feature>
<organism evidence="2 3">
    <name type="scientific">Aphanomyces astaci</name>
    <name type="common">Crayfish plague agent</name>
    <dbReference type="NCBI Taxonomy" id="112090"/>
    <lineage>
        <taxon>Eukaryota</taxon>
        <taxon>Sar</taxon>
        <taxon>Stramenopiles</taxon>
        <taxon>Oomycota</taxon>
        <taxon>Saprolegniomycetes</taxon>
        <taxon>Saprolegniales</taxon>
        <taxon>Verrucalvaceae</taxon>
        <taxon>Aphanomyces</taxon>
    </lineage>
</organism>
<name>A0A397BJI4_APHAT</name>